<evidence type="ECO:0000313" key="1">
    <source>
        <dbReference type="EMBL" id="HIR09616.1"/>
    </source>
</evidence>
<dbReference type="AlphaFoldDB" id="A0A9D1A7A3"/>
<dbReference type="Proteomes" id="UP000824258">
    <property type="component" value="Unassembled WGS sequence"/>
</dbReference>
<dbReference type="NCBIfam" id="TIGR02892">
    <property type="entry name" value="spore_yabP"/>
    <property type="match status" value="1"/>
</dbReference>
<dbReference type="PIRSF" id="PIRSF011576">
    <property type="entry name" value="YabP"/>
    <property type="match status" value="1"/>
</dbReference>
<dbReference type="InterPro" id="IPR012504">
    <property type="entry name" value="Spore_YabP"/>
</dbReference>
<comment type="caution">
    <text evidence="1">The sequence shown here is derived from an EMBL/GenBank/DDBJ whole genome shotgun (WGS) entry which is preliminary data.</text>
</comment>
<reference evidence="1" key="1">
    <citation type="submission" date="2020-10" db="EMBL/GenBank/DDBJ databases">
        <authorList>
            <person name="Gilroy R."/>
        </authorList>
    </citation>
    <scope>NUCLEOTIDE SEQUENCE</scope>
    <source>
        <strain evidence="1">ChiHjej9B8-7071</strain>
    </source>
</reference>
<dbReference type="Pfam" id="PF07873">
    <property type="entry name" value="YabP"/>
    <property type="match status" value="1"/>
</dbReference>
<accession>A0A9D1A7A3</accession>
<organism evidence="1 2">
    <name type="scientific">Candidatus Avoscillospira stercoripullorum</name>
    <dbReference type="NCBI Taxonomy" id="2840709"/>
    <lineage>
        <taxon>Bacteria</taxon>
        <taxon>Bacillati</taxon>
        <taxon>Bacillota</taxon>
        <taxon>Clostridia</taxon>
        <taxon>Eubacteriales</taxon>
        <taxon>Oscillospiraceae</taxon>
        <taxon>Oscillospiraceae incertae sedis</taxon>
        <taxon>Candidatus Avoscillospira</taxon>
    </lineage>
</organism>
<sequence>MAYGYEEKALEMPHKLTLDGRARLTLTGVTEVESFDEKMVVLHTTLGTAVIRGQSLHLKLLSLDGGQVHVDGTVDSITYEDDRQESGGFLARLFG</sequence>
<dbReference type="GO" id="GO:0030435">
    <property type="term" value="P:sporulation resulting in formation of a cellular spore"/>
    <property type="evidence" value="ECO:0007669"/>
    <property type="project" value="InterPro"/>
</dbReference>
<dbReference type="EMBL" id="DVGD01000133">
    <property type="protein sequence ID" value="HIR09616.1"/>
    <property type="molecule type" value="Genomic_DNA"/>
</dbReference>
<name>A0A9D1A7A3_9FIRM</name>
<evidence type="ECO:0000313" key="2">
    <source>
        <dbReference type="Proteomes" id="UP000824258"/>
    </source>
</evidence>
<protein>
    <submittedName>
        <fullName evidence="1">Sporulation protein YabP</fullName>
    </submittedName>
</protein>
<dbReference type="Gene3D" id="2.60.40.2000">
    <property type="match status" value="1"/>
</dbReference>
<proteinExistence type="predicted"/>
<reference evidence="1" key="2">
    <citation type="journal article" date="2021" name="PeerJ">
        <title>Extensive microbial diversity within the chicken gut microbiome revealed by metagenomics and culture.</title>
        <authorList>
            <person name="Gilroy R."/>
            <person name="Ravi A."/>
            <person name="Getino M."/>
            <person name="Pursley I."/>
            <person name="Horton D.L."/>
            <person name="Alikhan N.F."/>
            <person name="Baker D."/>
            <person name="Gharbi K."/>
            <person name="Hall N."/>
            <person name="Watson M."/>
            <person name="Adriaenssens E.M."/>
            <person name="Foster-Nyarko E."/>
            <person name="Jarju S."/>
            <person name="Secka A."/>
            <person name="Antonio M."/>
            <person name="Oren A."/>
            <person name="Chaudhuri R.R."/>
            <person name="La Ragione R."/>
            <person name="Hildebrand F."/>
            <person name="Pallen M.J."/>
        </authorList>
    </citation>
    <scope>NUCLEOTIDE SEQUENCE</scope>
    <source>
        <strain evidence="1">ChiHjej9B8-7071</strain>
    </source>
</reference>
<gene>
    <name evidence="1" type="primary">yabP</name>
    <name evidence="1" type="ORF">IAA70_04340</name>
</gene>
<dbReference type="InterPro" id="IPR022476">
    <property type="entry name" value="Spore_YabP/YqfC"/>
</dbReference>
<dbReference type="InterPro" id="IPR038705">
    <property type="entry name" value="YabP_sf"/>
</dbReference>